<organism evidence="17 18">
    <name type="scientific">Pseudobdellovibrio exovorus JSS</name>
    <dbReference type="NCBI Taxonomy" id="1184267"/>
    <lineage>
        <taxon>Bacteria</taxon>
        <taxon>Pseudomonadati</taxon>
        <taxon>Bdellovibrionota</taxon>
        <taxon>Bdellovibrionia</taxon>
        <taxon>Bdellovibrionales</taxon>
        <taxon>Pseudobdellovibrionaceae</taxon>
        <taxon>Pseudobdellovibrio</taxon>
    </lineage>
</organism>
<evidence type="ECO:0000256" key="5">
    <source>
        <dbReference type="ARBA" id="ARBA00018266"/>
    </source>
</evidence>
<gene>
    <name evidence="17" type="ORF">A11Q_984</name>
</gene>
<evidence type="ECO:0000256" key="1">
    <source>
        <dbReference type="ARBA" id="ARBA00001947"/>
    </source>
</evidence>
<dbReference type="CDD" id="cd01283">
    <property type="entry name" value="cytidine_deaminase"/>
    <property type="match status" value="1"/>
</dbReference>
<dbReference type="AlphaFoldDB" id="M4V9S3"/>
<keyword evidence="8 14" id="KW-0862">Zinc</keyword>
<dbReference type="GO" id="GO:0004126">
    <property type="term" value="F:cytidine deaminase activity"/>
    <property type="evidence" value="ECO:0007669"/>
    <property type="project" value="UniProtKB-UniRule"/>
</dbReference>
<dbReference type="GO" id="GO:0055086">
    <property type="term" value="P:nucleobase-containing small molecule metabolic process"/>
    <property type="evidence" value="ECO:0007669"/>
    <property type="project" value="UniProtKB-ARBA"/>
</dbReference>
<feature type="binding site" evidence="14">
    <location>
        <position position="55"/>
    </location>
    <ligand>
        <name>Zn(2+)</name>
        <dbReference type="ChEBI" id="CHEBI:29105"/>
        <note>catalytic</note>
    </ligand>
</feature>
<dbReference type="GO" id="GO:0072527">
    <property type="term" value="P:pyrimidine-containing compound metabolic process"/>
    <property type="evidence" value="ECO:0007669"/>
    <property type="project" value="UniProtKB-ARBA"/>
</dbReference>
<dbReference type="PROSITE" id="PS00903">
    <property type="entry name" value="CYT_DCMP_DEAMINASES_1"/>
    <property type="match status" value="1"/>
</dbReference>
<dbReference type="InterPro" id="IPR002125">
    <property type="entry name" value="CMP_dCMP_dom"/>
</dbReference>
<dbReference type="OrthoDB" id="5294384at2"/>
<feature type="active site" description="Proton donor" evidence="12">
    <location>
        <position position="57"/>
    </location>
</feature>
<dbReference type="STRING" id="1184267.A11Q_984"/>
<dbReference type="PROSITE" id="PS51747">
    <property type="entry name" value="CYT_DCMP_DEAMINASES_2"/>
    <property type="match status" value="1"/>
</dbReference>
<evidence type="ECO:0000256" key="7">
    <source>
        <dbReference type="ARBA" id="ARBA00022801"/>
    </source>
</evidence>
<comment type="similarity">
    <text evidence="3 15">Belongs to the cytidine and deoxycytidylate deaminase family.</text>
</comment>
<dbReference type="PANTHER" id="PTHR11644">
    <property type="entry name" value="CYTIDINE DEAMINASE"/>
    <property type="match status" value="1"/>
</dbReference>
<feature type="binding site" evidence="14">
    <location>
        <position position="91"/>
    </location>
    <ligand>
        <name>Zn(2+)</name>
        <dbReference type="ChEBI" id="CHEBI:29105"/>
        <note>catalytic</note>
    </ligand>
</feature>
<evidence type="ECO:0000256" key="13">
    <source>
        <dbReference type="PIRSR" id="PIRSR606262-2"/>
    </source>
</evidence>
<dbReference type="NCBIfam" id="NF004064">
    <property type="entry name" value="PRK05578.1"/>
    <property type="match status" value="1"/>
</dbReference>
<evidence type="ECO:0000256" key="14">
    <source>
        <dbReference type="PIRSR" id="PIRSR606262-3"/>
    </source>
</evidence>
<protein>
    <recommendedName>
        <fullName evidence="5 15">Cytidine deaminase</fullName>
        <ecNumber evidence="4 15">3.5.4.5</ecNumber>
    </recommendedName>
    <alternativeName>
        <fullName evidence="9 15">Cytidine aminohydrolase</fullName>
    </alternativeName>
</protein>
<dbReference type="PATRIC" id="fig|1184267.3.peg.999"/>
<dbReference type="HOGENOM" id="CLU_097262_1_2_7"/>
<keyword evidence="7 15" id="KW-0378">Hydrolase</keyword>
<dbReference type="SUPFAM" id="SSF53927">
    <property type="entry name" value="Cytidine deaminase-like"/>
    <property type="match status" value="1"/>
</dbReference>
<dbReference type="KEGG" id="bex:A11Q_984"/>
<feature type="binding site" evidence="14">
    <location>
        <position position="94"/>
    </location>
    <ligand>
        <name>Zn(2+)</name>
        <dbReference type="ChEBI" id="CHEBI:29105"/>
        <note>catalytic</note>
    </ligand>
</feature>
<evidence type="ECO:0000313" key="17">
    <source>
        <dbReference type="EMBL" id="AGH95200.1"/>
    </source>
</evidence>
<dbReference type="GO" id="GO:0042802">
    <property type="term" value="F:identical protein binding"/>
    <property type="evidence" value="ECO:0007669"/>
    <property type="project" value="UniProtKB-ARBA"/>
</dbReference>
<keyword evidence="18" id="KW-1185">Reference proteome</keyword>
<evidence type="ECO:0000256" key="2">
    <source>
        <dbReference type="ARBA" id="ARBA00003949"/>
    </source>
</evidence>
<dbReference type="Gene3D" id="3.40.140.10">
    <property type="entry name" value="Cytidine Deaminase, domain 2"/>
    <property type="match status" value="1"/>
</dbReference>
<name>M4V9S3_9BACT</name>
<dbReference type="InterPro" id="IPR016193">
    <property type="entry name" value="Cytidine_deaminase-like"/>
</dbReference>
<comment type="catalytic activity">
    <reaction evidence="11 15">
        <text>cytidine + H2O + H(+) = uridine + NH4(+)</text>
        <dbReference type="Rhea" id="RHEA:16069"/>
        <dbReference type="ChEBI" id="CHEBI:15377"/>
        <dbReference type="ChEBI" id="CHEBI:15378"/>
        <dbReference type="ChEBI" id="CHEBI:16704"/>
        <dbReference type="ChEBI" id="CHEBI:17562"/>
        <dbReference type="ChEBI" id="CHEBI:28938"/>
        <dbReference type="EC" id="3.5.4.5"/>
    </reaction>
</comment>
<comment type="catalytic activity">
    <reaction evidence="10 15">
        <text>2'-deoxycytidine + H2O + H(+) = 2'-deoxyuridine + NH4(+)</text>
        <dbReference type="Rhea" id="RHEA:13433"/>
        <dbReference type="ChEBI" id="CHEBI:15377"/>
        <dbReference type="ChEBI" id="CHEBI:15378"/>
        <dbReference type="ChEBI" id="CHEBI:15698"/>
        <dbReference type="ChEBI" id="CHEBI:16450"/>
        <dbReference type="ChEBI" id="CHEBI:28938"/>
        <dbReference type="EC" id="3.5.4.5"/>
    </reaction>
</comment>
<evidence type="ECO:0000256" key="4">
    <source>
        <dbReference type="ARBA" id="ARBA00012783"/>
    </source>
</evidence>
<comment type="cofactor">
    <cofactor evidence="1 14 15">
        <name>Zn(2+)</name>
        <dbReference type="ChEBI" id="CHEBI:29105"/>
    </cofactor>
</comment>
<dbReference type="Proteomes" id="UP000012040">
    <property type="component" value="Chromosome"/>
</dbReference>
<dbReference type="InterPro" id="IPR050202">
    <property type="entry name" value="Cyt/Deoxycyt_deaminase"/>
</dbReference>
<evidence type="ECO:0000256" key="15">
    <source>
        <dbReference type="RuleBase" id="RU364006"/>
    </source>
</evidence>
<reference evidence="17 18" key="1">
    <citation type="journal article" date="2013" name="ISME J.">
        <title>By their genes ye shall know them: genomic signatures of predatory bacteria.</title>
        <authorList>
            <person name="Pasternak Z."/>
            <person name="Pietrokovski S."/>
            <person name="Rotem O."/>
            <person name="Gophna U."/>
            <person name="Lurie-Weinberger M.N."/>
            <person name="Jurkevitch E."/>
        </authorList>
    </citation>
    <scope>NUCLEOTIDE SEQUENCE [LARGE SCALE GENOMIC DNA]</scope>
    <source>
        <strain evidence="17 18">JSS</strain>
    </source>
</reference>
<dbReference type="GO" id="GO:0005829">
    <property type="term" value="C:cytosol"/>
    <property type="evidence" value="ECO:0007669"/>
    <property type="project" value="TreeGrafter"/>
</dbReference>
<evidence type="ECO:0000256" key="11">
    <source>
        <dbReference type="ARBA" id="ARBA00049558"/>
    </source>
</evidence>
<dbReference type="GO" id="GO:0008270">
    <property type="term" value="F:zinc ion binding"/>
    <property type="evidence" value="ECO:0007669"/>
    <property type="project" value="UniProtKB-UniRule"/>
</dbReference>
<feature type="domain" description="CMP/dCMP-type deaminase" evidence="16">
    <location>
        <begin position="3"/>
        <end position="133"/>
    </location>
</feature>
<dbReference type="EMBL" id="CP003537">
    <property type="protein sequence ID" value="AGH95200.1"/>
    <property type="molecule type" value="Genomic_DNA"/>
</dbReference>
<dbReference type="FunFam" id="3.40.140.10:FF:000008">
    <property type="entry name" value="Cytidine deaminase"/>
    <property type="match status" value="1"/>
</dbReference>
<feature type="binding site" evidence="13">
    <location>
        <begin position="44"/>
        <end position="50"/>
    </location>
    <ligand>
        <name>substrate</name>
    </ligand>
</feature>
<dbReference type="InterPro" id="IPR006262">
    <property type="entry name" value="Cyt_deam_tetra"/>
</dbReference>
<dbReference type="InterPro" id="IPR016192">
    <property type="entry name" value="APOBEC/CMP_deaminase_Zn-bd"/>
</dbReference>
<keyword evidence="6 14" id="KW-0479">Metal-binding</keyword>
<proteinExistence type="inferred from homology"/>
<dbReference type="RefSeq" id="WP_015469690.1">
    <property type="nucleotide sequence ID" value="NC_020813.1"/>
</dbReference>
<evidence type="ECO:0000256" key="3">
    <source>
        <dbReference type="ARBA" id="ARBA00006576"/>
    </source>
</evidence>
<evidence type="ECO:0000256" key="9">
    <source>
        <dbReference type="ARBA" id="ARBA00032005"/>
    </source>
</evidence>
<evidence type="ECO:0000256" key="8">
    <source>
        <dbReference type="ARBA" id="ARBA00022833"/>
    </source>
</evidence>
<evidence type="ECO:0000256" key="12">
    <source>
        <dbReference type="PIRSR" id="PIRSR606262-1"/>
    </source>
</evidence>
<evidence type="ECO:0000256" key="10">
    <source>
        <dbReference type="ARBA" id="ARBA00049252"/>
    </source>
</evidence>
<dbReference type="eggNOG" id="COG0295">
    <property type="taxonomic scope" value="Bacteria"/>
</dbReference>
<comment type="function">
    <text evidence="2 15">This enzyme scavenges exogenous and endogenous cytidine and 2'-deoxycytidine for UMP synthesis.</text>
</comment>
<dbReference type="Pfam" id="PF00383">
    <property type="entry name" value="dCMP_cyt_deam_1"/>
    <property type="match status" value="1"/>
</dbReference>
<accession>M4V9S3</accession>
<evidence type="ECO:0000256" key="6">
    <source>
        <dbReference type="ARBA" id="ARBA00022723"/>
    </source>
</evidence>
<dbReference type="EC" id="3.5.4.5" evidence="4 15"/>
<dbReference type="NCBIfam" id="TIGR01354">
    <property type="entry name" value="cyt_deam_tetra"/>
    <property type="match status" value="1"/>
</dbReference>
<evidence type="ECO:0000313" key="18">
    <source>
        <dbReference type="Proteomes" id="UP000012040"/>
    </source>
</evidence>
<sequence>MNSLKDKLKTLAKEALLFSHSPYSQKRIGSSILLTNGKYYSGCNIENASYGGTVCAERVAIFKAFSENKVSETKIEAVFVASDEKEPWPPCGFCRQVIAEFGSPETDVTLVNLDGSEKNYKFKDLFPEAFNADHLLKK</sequence>
<evidence type="ECO:0000259" key="16">
    <source>
        <dbReference type="PROSITE" id="PS51747"/>
    </source>
</evidence>
<dbReference type="PANTHER" id="PTHR11644:SF2">
    <property type="entry name" value="CYTIDINE DEAMINASE"/>
    <property type="match status" value="1"/>
</dbReference>